<feature type="region of interest" description="Disordered" evidence="1">
    <location>
        <begin position="1"/>
        <end position="95"/>
    </location>
</feature>
<feature type="region of interest" description="Disordered" evidence="1">
    <location>
        <begin position="343"/>
        <end position="391"/>
    </location>
</feature>
<comment type="caution">
    <text evidence="2">The sequence shown here is derived from an EMBL/GenBank/DDBJ whole genome shotgun (WGS) entry which is preliminary data.</text>
</comment>
<evidence type="ECO:0000313" key="3">
    <source>
        <dbReference type="Proteomes" id="UP001208570"/>
    </source>
</evidence>
<reference evidence="2" key="1">
    <citation type="journal article" date="2023" name="Mol. Biol. Evol.">
        <title>Third-Generation Sequencing Reveals the Adaptive Role of the Epigenome in Three Deep-Sea Polychaetes.</title>
        <authorList>
            <person name="Perez M."/>
            <person name="Aroh O."/>
            <person name="Sun Y."/>
            <person name="Lan Y."/>
            <person name="Juniper S.K."/>
            <person name="Young C.R."/>
            <person name="Angers B."/>
            <person name="Qian P.Y."/>
        </authorList>
    </citation>
    <scope>NUCLEOTIDE SEQUENCE</scope>
    <source>
        <strain evidence="2">P08H-3</strain>
    </source>
</reference>
<feature type="region of interest" description="Disordered" evidence="1">
    <location>
        <begin position="454"/>
        <end position="505"/>
    </location>
</feature>
<dbReference type="EMBL" id="JAODUP010000574">
    <property type="protein sequence ID" value="KAK2147000.1"/>
    <property type="molecule type" value="Genomic_DNA"/>
</dbReference>
<name>A0AAD9J6Z7_9ANNE</name>
<accession>A0AAD9J6Z7</accession>
<dbReference type="PANTHER" id="PTHR24104:SF48">
    <property type="entry name" value="PROTEIN WECH"/>
    <property type="match status" value="1"/>
</dbReference>
<proteinExistence type="predicted"/>
<dbReference type="GO" id="GO:0000209">
    <property type="term" value="P:protein polyubiquitination"/>
    <property type="evidence" value="ECO:0007669"/>
    <property type="project" value="TreeGrafter"/>
</dbReference>
<feature type="compositionally biased region" description="Polar residues" evidence="1">
    <location>
        <begin position="43"/>
        <end position="57"/>
    </location>
</feature>
<dbReference type="SUPFAM" id="SSF101898">
    <property type="entry name" value="NHL repeat"/>
    <property type="match status" value="1"/>
</dbReference>
<dbReference type="InterPro" id="IPR050952">
    <property type="entry name" value="TRIM-NHL_E3_ligases"/>
</dbReference>
<feature type="compositionally biased region" description="Low complexity" evidence="1">
    <location>
        <begin position="416"/>
        <end position="442"/>
    </location>
</feature>
<dbReference type="PANTHER" id="PTHR24104">
    <property type="entry name" value="E3 UBIQUITIN-PROTEIN LIGASE NHLRC1-RELATED"/>
    <property type="match status" value="1"/>
</dbReference>
<evidence type="ECO:0000256" key="1">
    <source>
        <dbReference type="SAM" id="MobiDB-lite"/>
    </source>
</evidence>
<feature type="compositionally biased region" description="Basic and acidic residues" evidence="1">
    <location>
        <begin position="86"/>
        <end position="95"/>
    </location>
</feature>
<protein>
    <submittedName>
        <fullName evidence="2">Uncharacterized protein</fullName>
    </submittedName>
</protein>
<sequence length="833" mass="92566">MPRSADTPYNNATQHGYNYYRQQQQQQQHGQDIETIKNIAELQPTSRRFNDYTTIPRQSRERPRVRQTRDPEYRDSAPQRGNDATSESRDDDRLRQGCKQECNDDASIKHRKEKSWGLIRIKNAFRSLKSGSADSKPEKEVVPTFGVDVRPTDLVKECTDAGTSECEDIYADIDSMKDLSHRTSCRVQQSGSSSSMAVTLPAAYGPPPCSGCNRQDTTDSSQRCGMMKTLSSLSIRSMNTRKMNSKKTKYEPPSKYGSSFRESVLITGQRLANNDCKRCRSFTISTSGRCAADKPPTSGKDEDDGFYSKQANYESRESALYSLARAEDQPPPLPERTYLKLRDTGSKENARPPGGADPLPERSAAVDRRPMSLPVTSERASTNYKPASYPKTIPQHVNLRSIPSAPRSEHIHQENSKLSTTTTTASSSTVTTTTLSSSSSGYGSTNYYRVDDLREVGPPVPPPVATLPTRNRHRTSRDPCTTSGRYAKRKDDVRQESSSRISSPVVLRRPDVGYGEQYGRHRLTPSVIHNLPLPPGAGGAQLVRTLQLDNILKNRWISGIAVTKKNEYIVVDQREAYLLDEDGSLKKTIGSKGSCRLIEPFDVAVSPSNGNLVICDHAEQDVKIFTWKGQFVKRVNDPTLTNIAGVAVTESRDIVIAGTDKQRLSVISEEGTPLYTIPQAATDSARTKNRPPFEHPYSVAVNPLTCDIIIGDDYKQIVTAVSSGRDGQDIRVLWRYCPGPGDRHFFPSAICADNKGYIFIADLYNEKVYMLDSSGKYVKTLLSRGDGLRGGPGAIATDNRGHLLVADEEKTIKVFKYRDENGFAVTKRYSYCP</sequence>
<dbReference type="Proteomes" id="UP001208570">
    <property type="component" value="Unassembled WGS sequence"/>
</dbReference>
<dbReference type="InterPro" id="IPR011042">
    <property type="entry name" value="6-blade_b-propeller_TolB-like"/>
</dbReference>
<dbReference type="GO" id="GO:0043161">
    <property type="term" value="P:proteasome-mediated ubiquitin-dependent protein catabolic process"/>
    <property type="evidence" value="ECO:0007669"/>
    <property type="project" value="TreeGrafter"/>
</dbReference>
<feature type="compositionally biased region" description="Polar residues" evidence="1">
    <location>
        <begin position="7"/>
        <end position="16"/>
    </location>
</feature>
<dbReference type="Gene3D" id="2.120.10.30">
    <property type="entry name" value="TolB, C-terminal domain"/>
    <property type="match status" value="1"/>
</dbReference>
<evidence type="ECO:0000313" key="2">
    <source>
        <dbReference type="EMBL" id="KAK2147000.1"/>
    </source>
</evidence>
<feature type="compositionally biased region" description="Polar residues" evidence="1">
    <location>
        <begin position="374"/>
        <end position="385"/>
    </location>
</feature>
<feature type="region of interest" description="Disordered" evidence="1">
    <location>
        <begin position="287"/>
        <end position="307"/>
    </location>
</feature>
<feature type="compositionally biased region" description="Basic and acidic residues" evidence="1">
    <location>
        <begin position="58"/>
        <end position="77"/>
    </location>
</feature>
<dbReference type="GO" id="GO:0061630">
    <property type="term" value="F:ubiquitin protein ligase activity"/>
    <property type="evidence" value="ECO:0007669"/>
    <property type="project" value="TreeGrafter"/>
</dbReference>
<gene>
    <name evidence="2" type="ORF">LSH36_574g01062</name>
</gene>
<dbReference type="AlphaFoldDB" id="A0AAD9J6Z7"/>
<organism evidence="2 3">
    <name type="scientific">Paralvinella palmiformis</name>
    <dbReference type="NCBI Taxonomy" id="53620"/>
    <lineage>
        <taxon>Eukaryota</taxon>
        <taxon>Metazoa</taxon>
        <taxon>Spiralia</taxon>
        <taxon>Lophotrochozoa</taxon>
        <taxon>Annelida</taxon>
        <taxon>Polychaeta</taxon>
        <taxon>Sedentaria</taxon>
        <taxon>Canalipalpata</taxon>
        <taxon>Terebellida</taxon>
        <taxon>Terebelliformia</taxon>
        <taxon>Alvinellidae</taxon>
        <taxon>Paralvinella</taxon>
    </lineage>
</organism>
<keyword evidence="3" id="KW-1185">Reference proteome</keyword>
<feature type="region of interest" description="Disordered" evidence="1">
    <location>
        <begin position="404"/>
        <end position="442"/>
    </location>
</feature>